<dbReference type="InterPro" id="IPR025241">
    <property type="entry name" value="DUF4190"/>
</dbReference>
<accession>A0A448I2P7</accession>
<evidence type="ECO:0000256" key="2">
    <source>
        <dbReference type="SAM" id="Phobius"/>
    </source>
</evidence>
<feature type="region of interest" description="Disordered" evidence="1">
    <location>
        <begin position="1"/>
        <end position="75"/>
    </location>
</feature>
<proteinExistence type="predicted"/>
<dbReference type="Proteomes" id="UP000282551">
    <property type="component" value="Chromosome"/>
</dbReference>
<protein>
    <submittedName>
        <fullName evidence="4">Integral membrane protein</fullName>
    </submittedName>
</protein>
<organism evidence="4 5">
    <name type="scientific">Mycolicibacterium chitae</name>
    <name type="common">Mycobacterium chitae</name>
    <dbReference type="NCBI Taxonomy" id="1792"/>
    <lineage>
        <taxon>Bacteria</taxon>
        <taxon>Bacillati</taxon>
        <taxon>Actinomycetota</taxon>
        <taxon>Actinomycetes</taxon>
        <taxon>Mycobacteriales</taxon>
        <taxon>Mycobacteriaceae</taxon>
        <taxon>Mycolicibacterium</taxon>
    </lineage>
</organism>
<evidence type="ECO:0000313" key="4">
    <source>
        <dbReference type="EMBL" id="VEG46610.1"/>
    </source>
</evidence>
<feature type="transmembrane region" description="Helical" evidence="2">
    <location>
        <begin position="111"/>
        <end position="138"/>
    </location>
</feature>
<gene>
    <name evidence="4" type="ORF">NCTC10485_01180</name>
</gene>
<name>A0A448I2P7_MYCCI</name>
<feature type="domain" description="DUF4190" evidence="3">
    <location>
        <begin position="102"/>
        <end position="169"/>
    </location>
</feature>
<dbReference type="Pfam" id="PF13828">
    <property type="entry name" value="DUF4190"/>
    <property type="match status" value="1"/>
</dbReference>
<feature type="transmembrane region" description="Helical" evidence="2">
    <location>
        <begin position="150"/>
        <end position="176"/>
    </location>
</feature>
<feature type="compositionally biased region" description="Pro residues" evidence="1">
    <location>
        <begin position="32"/>
        <end position="71"/>
    </location>
</feature>
<keyword evidence="2" id="KW-1133">Transmembrane helix</keyword>
<dbReference type="AlphaFoldDB" id="A0A448I2P7"/>
<reference evidence="4 5" key="1">
    <citation type="submission" date="2018-12" db="EMBL/GenBank/DDBJ databases">
        <authorList>
            <consortium name="Pathogen Informatics"/>
        </authorList>
    </citation>
    <scope>NUCLEOTIDE SEQUENCE [LARGE SCALE GENOMIC DNA]</scope>
    <source>
        <strain evidence="4 5">NCTC10485</strain>
    </source>
</reference>
<sequence length="185" mass="18867">MTNPNPNPDDPNRGESQQPADPFAPIDYPSGYPDPPAYAPPPDYPPPPPGYGAYPPPPPPGDYPPPPPGPPGYGAYPGGHPGGYGAPYDPYGPPVPMGTNNLATASLVTSIIGALLSLFCCLGGFLPVVGIVLGIAALNQIRQTHQQGRGMAIAGIVIGAITVVLLIVLFMVGVAIGVSGENWSP</sequence>
<dbReference type="EMBL" id="LR134355">
    <property type="protein sequence ID" value="VEG46610.1"/>
    <property type="molecule type" value="Genomic_DNA"/>
</dbReference>
<evidence type="ECO:0000313" key="5">
    <source>
        <dbReference type="Proteomes" id="UP000282551"/>
    </source>
</evidence>
<evidence type="ECO:0000256" key="1">
    <source>
        <dbReference type="SAM" id="MobiDB-lite"/>
    </source>
</evidence>
<evidence type="ECO:0000259" key="3">
    <source>
        <dbReference type="Pfam" id="PF13828"/>
    </source>
</evidence>
<dbReference type="RefSeq" id="WP_126332867.1">
    <property type="nucleotide sequence ID" value="NZ_AP022604.1"/>
</dbReference>
<keyword evidence="2" id="KW-0812">Transmembrane</keyword>
<keyword evidence="2" id="KW-0472">Membrane</keyword>
<keyword evidence="5" id="KW-1185">Reference proteome</keyword>